<keyword evidence="2" id="KW-1185">Reference proteome</keyword>
<protein>
    <submittedName>
        <fullName evidence="1">Uncharacterized protein</fullName>
    </submittedName>
</protein>
<dbReference type="OrthoDB" id="166436at2157"/>
<proteinExistence type="predicted"/>
<dbReference type="AlphaFoldDB" id="A0A3N6MJZ5"/>
<gene>
    <name evidence="1" type="ORF">EA473_10785</name>
</gene>
<dbReference type="EMBL" id="REGA01000008">
    <property type="protein sequence ID" value="RQG94566.1"/>
    <property type="molecule type" value="Genomic_DNA"/>
</dbReference>
<accession>A0A3N6MJZ5</accession>
<evidence type="ECO:0000313" key="1">
    <source>
        <dbReference type="EMBL" id="RQG94566.1"/>
    </source>
</evidence>
<organism evidence="1 2">
    <name type="scientific">Natrarchaeobius chitinivorans</name>
    <dbReference type="NCBI Taxonomy" id="1679083"/>
    <lineage>
        <taxon>Archaea</taxon>
        <taxon>Methanobacteriati</taxon>
        <taxon>Methanobacteriota</taxon>
        <taxon>Stenosarchaea group</taxon>
        <taxon>Halobacteria</taxon>
        <taxon>Halobacteriales</taxon>
        <taxon>Natrialbaceae</taxon>
        <taxon>Natrarchaeobius</taxon>
    </lineage>
</organism>
<name>A0A3N6MJZ5_NATCH</name>
<comment type="caution">
    <text evidence="1">The sequence shown here is derived from an EMBL/GenBank/DDBJ whole genome shotgun (WGS) entry which is preliminary data.</text>
</comment>
<evidence type="ECO:0000313" key="2">
    <source>
        <dbReference type="Proteomes" id="UP000282323"/>
    </source>
</evidence>
<dbReference type="Proteomes" id="UP000282323">
    <property type="component" value="Unassembled WGS sequence"/>
</dbReference>
<reference evidence="1 2" key="1">
    <citation type="submission" date="2018-10" db="EMBL/GenBank/DDBJ databases">
        <title>Natrarchaeobius chitinivorans gen. nov., sp. nov., and Natrarchaeobius haloalkaliphilus sp. nov., alkaliphilic, chitin-utilizing haloarchaea from hypersaline alkaline lakes.</title>
        <authorList>
            <person name="Sorokin D.Y."/>
            <person name="Elcheninov A.G."/>
            <person name="Kostrikina N.A."/>
            <person name="Bale N.J."/>
            <person name="Sinninghe Damste J.S."/>
            <person name="Khijniak T.V."/>
            <person name="Kublanov I.V."/>
            <person name="Toshchakov S.V."/>
        </authorList>
    </citation>
    <scope>NUCLEOTIDE SEQUENCE [LARGE SCALE GENOMIC DNA]</scope>
    <source>
        <strain evidence="1 2">AArcht4T</strain>
    </source>
</reference>
<sequence>MRRRAFMRLATLVPLAGCSSLLGGGPVDTTLGRGDTAEYSADEGEVLSITVEVQEIFQPEDEETDLEREWVTFRLDHDEEGVVDTWMIEESESIEITAENGGTYVAMVSNGVADVTIE</sequence>